<proteinExistence type="predicted"/>
<keyword evidence="3" id="KW-1185">Reference proteome</keyword>
<gene>
    <name evidence="2" type="ORF">EYC80_003358</name>
</gene>
<sequence>MMMTIRGMLDVLLFAKMGNIWSDTCPGSSSGRIRKNAHVGHGPPKVLSEHHCCNQVLNREYGQILSHRKLEKTRYPDLK</sequence>
<feature type="signal peptide" evidence="1">
    <location>
        <begin position="1"/>
        <end position="22"/>
    </location>
</feature>
<reference evidence="2 3" key="1">
    <citation type="submission" date="2019-06" db="EMBL/GenBank/DDBJ databases">
        <title>Genome Sequence of the Brown Rot Fungal Pathogen Monilinia laxa.</title>
        <authorList>
            <person name="De Miccolis Angelini R.M."/>
            <person name="Landi L."/>
            <person name="Abate D."/>
            <person name="Pollastro S."/>
            <person name="Romanazzi G."/>
            <person name="Faretra F."/>
        </authorList>
    </citation>
    <scope>NUCLEOTIDE SEQUENCE [LARGE SCALE GENOMIC DNA]</scope>
    <source>
        <strain evidence="2 3">Mlax316</strain>
    </source>
</reference>
<dbReference type="Proteomes" id="UP000326757">
    <property type="component" value="Unassembled WGS sequence"/>
</dbReference>
<keyword evidence="1" id="KW-0732">Signal</keyword>
<dbReference type="AlphaFoldDB" id="A0A5N6KDN3"/>
<protein>
    <recommendedName>
        <fullName evidence="4">Secreted protein</fullName>
    </recommendedName>
</protein>
<accession>A0A5N6KDN3</accession>
<feature type="chain" id="PRO_5024914679" description="Secreted protein" evidence="1">
    <location>
        <begin position="23"/>
        <end position="79"/>
    </location>
</feature>
<comment type="caution">
    <text evidence="2">The sequence shown here is derived from an EMBL/GenBank/DDBJ whole genome shotgun (WGS) entry which is preliminary data.</text>
</comment>
<dbReference type="EMBL" id="VIGI01000004">
    <property type="protein sequence ID" value="KAB8301507.1"/>
    <property type="molecule type" value="Genomic_DNA"/>
</dbReference>
<evidence type="ECO:0008006" key="4">
    <source>
        <dbReference type="Google" id="ProtNLM"/>
    </source>
</evidence>
<evidence type="ECO:0000256" key="1">
    <source>
        <dbReference type="SAM" id="SignalP"/>
    </source>
</evidence>
<evidence type="ECO:0000313" key="3">
    <source>
        <dbReference type="Proteomes" id="UP000326757"/>
    </source>
</evidence>
<organism evidence="2 3">
    <name type="scientific">Monilinia laxa</name>
    <name type="common">Brown rot fungus</name>
    <name type="synonym">Sclerotinia laxa</name>
    <dbReference type="NCBI Taxonomy" id="61186"/>
    <lineage>
        <taxon>Eukaryota</taxon>
        <taxon>Fungi</taxon>
        <taxon>Dikarya</taxon>
        <taxon>Ascomycota</taxon>
        <taxon>Pezizomycotina</taxon>
        <taxon>Leotiomycetes</taxon>
        <taxon>Helotiales</taxon>
        <taxon>Sclerotiniaceae</taxon>
        <taxon>Monilinia</taxon>
    </lineage>
</organism>
<name>A0A5N6KDN3_MONLA</name>
<evidence type="ECO:0000313" key="2">
    <source>
        <dbReference type="EMBL" id="KAB8301507.1"/>
    </source>
</evidence>